<evidence type="ECO:0000256" key="7">
    <source>
        <dbReference type="ARBA" id="ARBA00022679"/>
    </source>
</evidence>
<dbReference type="FunFam" id="1.10.510.10:FF:000021">
    <property type="entry name" value="Serine/threonine protein kinase"/>
    <property type="match status" value="1"/>
</dbReference>
<evidence type="ECO:0000256" key="19">
    <source>
        <dbReference type="SAM" id="Phobius"/>
    </source>
</evidence>
<dbReference type="InterPro" id="IPR011009">
    <property type="entry name" value="Kinase-like_dom_sf"/>
</dbReference>
<dbReference type="CDD" id="cd06577">
    <property type="entry name" value="PASTA_pknB"/>
    <property type="match status" value="4"/>
</dbReference>
<dbReference type="Pfam" id="PF00069">
    <property type="entry name" value="Pkinase"/>
    <property type="match status" value="1"/>
</dbReference>
<evidence type="ECO:0000256" key="8">
    <source>
        <dbReference type="ARBA" id="ARBA00022692"/>
    </source>
</evidence>
<keyword evidence="8 19" id="KW-0812">Transmembrane</keyword>
<proteinExistence type="predicted"/>
<dbReference type="PANTHER" id="PTHR43289:SF6">
    <property type="entry name" value="SERINE_THREONINE-PROTEIN KINASE NEKL-3"/>
    <property type="match status" value="1"/>
</dbReference>
<reference evidence="22 23" key="1">
    <citation type="submission" date="2016-05" db="EMBL/GenBank/DDBJ databases">
        <title>Complete genome sequence of a phthalic acid esters degrading Mycobacterium sp. YC-RL4.</title>
        <authorList>
            <person name="Ren L."/>
            <person name="Fan S."/>
            <person name="Ruth N."/>
            <person name="Jia Y."/>
            <person name="Wang J."/>
            <person name="Qiao C."/>
        </authorList>
    </citation>
    <scope>NUCLEOTIDE SEQUENCE [LARGE SCALE GENOMIC DNA]</scope>
    <source>
        <strain evidence="22 23">YC-RL4</strain>
    </source>
</reference>
<evidence type="ECO:0000256" key="15">
    <source>
        <dbReference type="ARBA" id="ARBA00047899"/>
    </source>
</evidence>
<evidence type="ECO:0000256" key="14">
    <source>
        <dbReference type="ARBA" id="ARBA00023136"/>
    </source>
</evidence>
<keyword evidence="14 19" id="KW-0472">Membrane</keyword>
<evidence type="ECO:0000256" key="10">
    <source>
        <dbReference type="ARBA" id="ARBA00022741"/>
    </source>
</evidence>
<dbReference type="Gene3D" id="3.30.200.20">
    <property type="entry name" value="Phosphorylase Kinase, domain 1"/>
    <property type="match status" value="1"/>
</dbReference>
<feature type="binding site" evidence="17">
    <location>
        <position position="40"/>
    </location>
    <ligand>
        <name>ATP</name>
        <dbReference type="ChEBI" id="CHEBI:30616"/>
    </ligand>
</feature>
<evidence type="ECO:0000256" key="12">
    <source>
        <dbReference type="ARBA" id="ARBA00022840"/>
    </source>
</evidence>
<dbReference type="STRING" id="1682113.A7U43_11830"/>
<evidence type="ECO:0000259" key="21">
    <source>
        <dbReference type="PROSITE" id="PS51178"/>
    </source>
</evidence>
<evidence type="ECO:0000256" key="1">
    <source>
        <dbReference type="ARBA" id="ARBA00004162"/>
    </source>
</evidence>
<keyword evidence="13 19" id="KW-1133">Transmembrane helix</keyword>
<dbReference type="GO" id="GO:0005524">
    <property type="term" value="F:ATP binding"/>
    <property type="evidence" value="ECO:0007669"/>
    <property type="project" value="UniProtKB-UniRule"/>
</dbReference>
<comment type="catalytic activity">
    <reaction evidence="16">
        <text>L-seryl-[protein] + ATP = O-phospho-L-seryl-[protein] + ADP + H(+)</text>
        <dbReference type="Rhea" id="RHEA:17989"/>
        <dbReference type="Rhea" id="RHEA-COMP:9863"/>
        <dbReference type="Rhea" id="RHEA-COMP:11604"/>
        <dbReference type="ChEBI" id="CHEBI:15378"/>
        <dbReference type="ChEBI" id="CHEBI:29999"/>
        <dbReference type="ChEBI" id="CHEBI:30616"/>
        <dbReference type="ChEBI" id="CHEBI:83421"/>
        <dbReference type="ChEBI" id="CHEBI:456216"/>
        <dbReference type="EC" id="2.7.11.1"/>
    </reaction>
</comment>
<dbReference type="PROSITE" id="PS00107">
    <property type="entry name" value="PROTEIN_KINASE_ATP"/>
    <property type="match status" value="1"/>
</dbReference>
<feature type="domain" description="PASTA" evidence="21">
    <location>
        <begin position="344"/>
        <end position="410"/>
    </location>
</feature>
<feature type="domain" description="PASTA" evidence="21">
    <location>
        <begin position="546"/>
        <end position="614"/>
    </location>
</feature>
<keyword evidence="12 17" id="KW-0067">ATP-binding</keyword>
<evidence type="ECO:0000256" key="17">
    <source>
        <dbReference type="PROSITE-ProRule" id="PRU10141"/>
    </source>
</evidence>
<evidence type="ECO:0000256" key="2">
    <source>
        <dbReference type="ARBA" id="ARBA00012513"/>
    </source>
</evidence>
<keyword evidence="7" id="KW-0808">Transferase</keyword>
<evidence type="ECO:0000259" key="20">
    <source>
        <dbReference type="PROSITE" id="PS50011"/>
    </source>
</evidence>
<dbReference type="FunFam" id="3.30.200.20:FF:000035">
    <property type="entry name" value="Serine/threonine protein kinase Stk1"/>
    <property type="match status" value="1"/>
</dbReference>
<sequence>MTAPRQLTDRYELGEILGFGGMSEVHRARDVRLHREVAIKILRADLARDPNFYQRFRREAKHTAALNHPSIVAVYDTGEAQTPQGKLPFLVMEYVDGATVGKLIARHGAMPPQRAISIIAEVCTALEFSHSRGIVHRDIKPANIMITSAGAVKVMDFGIARAMNATTGDRLTATSAVVGTAQYFSPEQARGHQVDARTDVYSLGCVLYEMITGQALFTGDTPLSVAYQHVREQPVPPSKRRAGISAELDAVVLKALAKKPEKRYQSAAEMHADLRRVASGTAPQARPPQPGHHDDTDDVPAARGPSTLQFPAQQPRRGSRRWVMAGALVAVTLLVIAGVYIVGAVNRIQVPDVQGLTQQEAVSRLQDSGLNPVVDAKPDGSVDAGRVIGTDPAAGGSVSAGSDITLNVSTGPEQRRIPDVSRLSYDEAVATLADAGFENVRRMPQASTSEELDRVVGTVPAAQQDSATSNEIVILVGSGPSARTVPDVTGQTVEQATRNLDTAGFTTILQADADGTLPTGQVAGTDPPAGTSVASDAPLTLKVSRGNQFAMPDLRGLLYGDALAQLNALGFVGKFLKGPDMDAGSDRRAKVVQQVPAPGTGVNRDGIITVNYGS</sequence>
<feature type="domain" description="Protein kinase" evidence="20">
    <location>
        <begin position="11"/>
        <end position="274"/>
    </location>
</feature>
<evidence type="ECO:0000313" key="23">
    <source>
        <dbReference type="Proteomes" id="UP000077143"/>
    </source>
</evidence>
<keyword evidence="5 22" id="KW-0723">Serine/threonine-protein kinase</keyword>
<gene>
    <name evidence="22" type="ORF">A7U43_11830</name>
</gene>
<keyword evidence="10 17" id="KW-0547">Nucleotide-binding</keyword>
<dbReference type="PROSITE" id="PS00108">
    <property type="entry name" value="PROTEIN_KINASE_ST"/>
    <property type="match status" value="1"/>
</dbReference>
<evidence type="ECO:0000313" key="22">
    <source>
        <dbReference type="EMBL" id="ANE79911.1"/>
    </source>
</evidence>
<feature type="domain" description="PASTA" evidence="21">
    <location>
        <begin position="411"/>
        <end position="478"/>
    </location>
</feature>
<keyword evidence="23" id="KW-1185">Reference proteome</keyword>
<feature type="transmembrane region" description="Helical" evidence="19">
    <location>
        <begin position="322"/>
        <end position="343"/>
    </location>
</feature>
<dbReference type="GO" id="GO:0045717">
    <property type="term" value="P:negative regulation of fatty acid biosynthetic process"/>
    <property type="evidence" value="ECO:0007669"/>
    <property type="project" value="UniProtKB-ARBA"/>
</dbReference>
<dbReference type="PANTHER" id="PTHR43289">
    <property type="entry name" value="MITOGEN-ACTIVATED PROTEIN KINASE KINASE KINASE 20-RELATED"/>
    <property type="match status" value="1"/>
</dbReference>
<dbReference type="SMART" id="SM00220">
    <property type="entry name" value="S_TKc"/>
    <property type="match status" value="1"/>
</dbReference>
<dbReference type="Gene3D" id="1.10.510.10">
    <property type="entry name" value="Transferase(Phosphotransferase) domain 1"/>
    <property type="match status" value="1"/>
</dbReference>
<dbReference type="SMART" id="SM00740">
    <property type="entry name" value="PASTA"/>
    <property type="match status" value="4"/>
</dbReference>
<feature type="domain" description="PASTA" evidence="21">
    <location>
        <begin position="479"/>
        <end position="545"/>
    </location>
</feature>
<evidence type="ECO:0000256" key="6">
    <source>
        <dbReference type="ARBA" id="ARBA00022553"/>
    </source>
</evidence>
<dbReference type="GO" id="GO:0005886">
    <property type="term" value="C:plasma membrane"/>
    <property type="evidence" value="ECO:0007669"/>
    <property type="project" value="UniProtKB-SubCell"/>
</dbReference>
<dbReference type="RefSeq" id="WP_067995097.1">
    <property type="nucleotide sequence ID" value="NZ_CP015596.1"/>
</dbReference>
<evidence type="ECO:0000256" key="18">
    <source>
        <dbReference type="SAM" id="MobiDB-lite"/>
    </source>
</evidence>
<protein>
    <recommendedName>
        <fullName evidence="3">Serine/threonine-protein kinase PknB</fullName>
        <ecNumber evidence="2">2.7.11.1</ecNumber>
    </recommendedName>
</protein>
<keyword evidence="6" id="KW-0597">Phosphoprotein</keyword>
<feature type="region of interest" description="Disordered" evidence="18">
    <location>
        <begin position="278"/>
        <end position="316"/>
    </location>
</feature>
<name>A0A172ULL7_9MYCO</name>
<dbReference type="EC" id="2.7.11.1" evidence="2"/>
<dbReference type="InterPro" id="IPR000719">
    <property type="entry name" value="Prot_kinase_dom"/>
</dbReference>
<dbReference type="EMBL" id="CP015596">
    <property type="protein sequence ID" value="ANE79911.1"/>
    <property type="molecule type" value="Genomic_DNA"/>
</dbReference>
<comment type="catalytic activity">
    <reaction evidence="15">
        <text>L-threonyl-[protein] + ATP = O-phospho-L-threonyl-[protein] + ADP + H(+)</text>
        <dbReference type="Rhea" id="RHEA:46608"/>
        <dbReference type="Rhea" id="RHEA-COMP:11060"/>
        <dbReference type="Rhea" id="RHEA-COMP:11605"/>
        <dbReference type="ChEBI" id="CHEBI:15378"/>
        <dbReference type="ChEBI" id="CHEBI:30013"/>
        <dbReference type="ChEBI" id="CHEBI:30616"/>
        <dbReference type="ChEBI" id="CHEBI:61977"/>
        <dbReference type="ChEBI" id="CHEBI:456216"/>
        <dbReference type="EC" id="2.7.11.1"/>
    </reaction>
</comment>
<dbReference type="InterPro" id="IPR017441">
    <property type="entry name" value="Protein_kinase_ATP_BS"/>
</dbReference>
<dbReference type="AlphaFoldDB" id="A0A172ULL7"/>
<dbReference type="InterPro" id="IPR005543">
    <property type="entry name" value="PASTA_dom"/>
</dbReference>
<dbReference type="PROSITE" id="PS51178">
    <property type="entry name" value="PASTA"/>
    <property type="match status" value="4"/>
</dbReference>
<organism evidence="22 23">
    <name type="scientific">Mycobacterium adipatum</name>
    <dbReference type="NCBI Taxonomy" id="1682113"/>
    <lineage>
        <taxon>Bacteria</taxon>
        <taxon>Bacillati</taxon>
        <taxon>Actinomycetota</taxon>
        <taxon>Actinomycetes</taxon>
        <taxon>Mycobacteriales</taxon>
        <taxon>Mycobacteriaceae</taxon>
        <taxon>Mycobacterium</taxon>
    </lineage>
</organism>
<dbReference type="Gene3D" id="3.30.10.20">
    <property type="match status" value="4"/>
</dbReference>
<dbReference type="KEGG" id="madi:A7U43_11830"/>
<evidence type="ECO:0000256" key="5">
    <source>
        <dbReference type="ARBA" id="ARBA00022527"/>
    </source>
</evidence>
<dbReference type="OrthoDB" id="9762169at2"/>
<dbReference type="Pfam" id="PF03793">
    <property type="entry name" value="PASTA"/>
    <property type="match status" value="4"/>
</dbReference>
<dbReference type="SUPFAM" id="SSF56112">
    <property type="entry name" value="Protein kinase-like (PK-like)"/>
    <property type="match status" value="1"/>
</dbReference>
<dbReference type="CDD" id="cd14014">
    <property type="entry name" value="STKc_PknB_like"/>
    <property type="match status" value="1"/>
</dbReference>
<keyword evidence="9" id="KW-0677">Repeat</keyword>
<dbReference type="NCBIfam" id="NF033483">
    <property type="entry name" value="PknB_PASTA_kin"/>
    <property type="match status" value="1"/>
</dbReference>
<keyword evidence="4" id="KW-1003">Cell membrane</keyword>
<accession>A0A172ULL7</accession>
<dbReference type="Proteomes" id="UP000077143">
    <property type="component" value="Chromosome"/>
</dbReference>
<evidence type="ECO:0000256" key="9">
    <source>
        <dbReference type="ARBA" id="ARBA00022737"/>
    </source>
</evidence>
<evidence type="ECO:0000256" key="13">
    <source>
        <dbReference type="ARBA" id="ARBA00022989"/>
    </source>
</evidence>
<keyword evidence="11 22" id="KW-0418">Kinase</keyword>
<evidence type="ECO:0000256" key="4">
    <source>
        <dbReference type="ARBA" id="ARBA00022475"/>
    </source>
</evidence>
<evidence type="ECO:0000256" key="3">
    <source>
        <dbReference type="ARBA" id="ARBA00014672"/>
    </source>
</evidence>
<comment type="subcellular location">
    <subcellularLocation>
        <location evidence="1">Cell membrane</location>
        <topology evidence="1">Single-pass membrane protein</topology>
    </subcellularLocation>
</comment>
<evidence type="ECO:0000256" key="11">
    <source>
        <dbReference type="ARBA" id="ARBA00022777"/>
    </source>
</evidence>
<evidence type="ECO:0000256" key="16">
    <source>
        <dbReference type="ARBA" id="ARBA00048679"/>
    </source>
</evidence>
<dbReference type="InterPro" id="IPR008271">
    <property type="entry name" value="Ser/Thr_kinase_AS"/>
</dbReference>
<dbReference type="PROSITE" id="PS50011">
    <property type="entry name" value="PROTEIN_KINASE_DOM"/>
    <property type="match status" value="1"/>
</dbReference>
<dbReference type="GO" id="GO:0004674">
    <property type="term" value="F:protein serine/threonine kinase activity"/>
    <property type="evidence" value="ECO:0007669"/>
    <property type="project" value="UniProtKB-KW"/>
</dbReference>